<dbReference type="Proteomes" id="UP000886998">
    <property type="component" value="Unassembled WGS sequence"/>
</dbReference>
<evidence type="ECO:0000313" key="1">
    <source>
        <dbReference type="EMBL" id="GFS34050.1"/>
    </source>
</evidence>
<reference evidence="1" key="1">
    <citation type="submission" date="2020-08" db="EMBL/GenBank/DDBJ databases">
        <title>Multicomponent nature underlies the extraordinary mechanical properties of spider dragline silk.</title>
        <authorList>
            <person name="Kono N."/>
            <person name="Nakamura H."/>
            <person name="Mori M."/>
            <person name="Yoshida Y."/>
            <person name="Ohtoshi R."/>
            <person name="Malay A.D."/>
            <person name="Moran D.A.P."/>
            <person name="Tomita M."/>
            <person name="Numata K."/>
            <person name="Arakawa K."/>
        </authorList>
    </citation>
    <scope>NUCLEOTIDE SEQUENCE</scope>
</reference>
<dbReference type="EMBL" id="BMAV01024555">
    <property type="protein sequence ID" value="GFS34050.1"/>
    <property type="molecule type" value="Genomic_DNA"/>
</dbReference>
<gene>
    <name evidence="1" type="ORF">TNIN_332031</name>
</gene>
<sequence>MLFCYRIDSTTEGSLPQFPRNADAGESYSVQTSSPSYMDVRTHLNDPTHSPSRRLFPLGHIFIAHLLPKQLFYPSRKQSTEKGNTVRMQGSIDVKVGPIDRISQIVWNLALMR</sequence>
<name>A0A8X6I7F6_9ARAC</name>
<protein>
    <submittedName>
        <fullName evidence="1">Uncharacterized protein</fullName>
    </submittedName>
</protein>
<proteinExistence type="predicted"/>
<keyword evidence="2" id="KW-1185">Reference proteome</keyword>
<accession>A0A8X6I7F6</accession>
<dbReference type="AlphaFoldDB" id="A0A8X6I7F6"/>
<organism evidence="1 2">
    <name type="scientific">Trichonephila inaurata madagascariensis</name>
    <dbReference type="NCBI Taxonomy" id="2747483"/>
    <lineage>
        <taxon>Eukaryota</taxon>
        <taxon>Metazoa</taxon>
        <taxon>Ecdysozoa</taxon>
        <taxon>Arthropoda</taxon>
        <taxon>Chelicerata</taxon>
        <taxon>Arachnida</taxon>
        <taxon>Araneae</taxon>
        <taxon>Araneomorphae</taxon>
        <taxon>Entelegynae</taxon>
        <taxon>Araneoidea</taxon>
        <taxon>Nephilidae</taxon>
        <taxon>Trichonephila</taxon>
        <taxon>Trichonephila inaurata</taxon>
    </lineage>
</organism>
<evidence type="ECO:0000313" key="2">
    <source>
        <dbReference type="Proteomes" id="UP000886998"/>
    </source>
</evidence>
<comment type="caution">
    <text evidence="1">The sequence shown here is derived from an EMBL/GenBank/DDBJ whole genome shotgun (WGS) entry which is preliminary data.</text>
</comment>